<evidence type="ECO:0000313" key="4">
    <source>
        <dbReference type="Proteomes" id="UP000275267"/>
    </source>
</evidence>
<evidence type="ECO:0000256" key="2">
    <source>
        <dbReference type="SAM" id="MobiDB-lite"/>
    </source>
</evidence>
<name>A0A3L6RPU4_PANMI</name>
<accession>A0A3L6RPU4</accession>
<sequence>MEPPASDLLEGEPIVPPRPPGTVLPEVTLVTVGGVAGELPKESSAQDASAAGVTDPGTSIAQTTSTTGLGAGDVGAVRRSEPSAEVANDLIEDPDLSKEKRDHVLDVFKDLYGFTTNLMDRSQEKSKKLKLLQDGLLQLQEKDHKISEEVRRNSELQKKLKRLEADRARESLSL</sequence>
<feature type="region of interest" description="Disordered" evidence="2">
    <location>
        <begin position="38"/>
        <end position="92"/>
    </location>
</feature>
<keyword evidence="4" id="KW-1185">Reference proteome</keyword>
<protein>
    <submittedName>
        <fullName evidence="3">Uncharacterized protein</fullName>
    </submittedName>
</protein>
<reference evidence="4" key="1">
    <citation type="journal article" date="2019" name="Nat. Commun.">
        <title>The genome of broomcorn millet.</title>
        <authorList>
            <person name="Zou C."/>
            <person name="Miki D."/>
            <person name="Li D."/>
            <person name="Tang Q."/>
            <person name="Xiao L."/>
            <person name="Rajput S."/>
            <person name="Deng P."/>
            <person name="Jia W."/>
            <person name="Huang R."/>
            <person name="Zhang M."/>
            <person name="Sun Y."/>
            <person name="Hu J."/>
            <person name="Fu X."/>
            <person name="Schnable P.S."/>
            <person name="Li F."/>
            <person name="Zhang H."/>
            <person name="Feng B."/>
            <person name="Zhu X."/>
            <person name="Liu R."/>
            <person name="Schnable J.C."/>
            <person name="Zhu J.-K."/>
            <person name="Zhang H."/>
        </authorList>
    </citation>
    <scope>NUCLEOTIDE SEQUENCE [LARGE SCALE GENOMIC DNA]</scope>
</reference>
<keyword evidence="1" id="KW-0175">Coiled coil</keyword>
<evidence type="ECO:0000256" key="1">
    <source>
        <dbReference type="SAM" id="Coils"/>
    </source>
</evidence>
<dbReference type="EMBL" id="PQIB02000007">
    <property type="protein sequence ID" value="RLN07344.1"/>
    <property type="molecule type" value="Genomic_DNA"/>
</dbReference>
<proteinExistence type="predicted"/>
<dbReference type="Proteomes" id="UP000275267">
    <property type="component" value="Unassembled WGS sequence"/>
</dbReference>
<evidence type="ECO:0000313" key="3">
    <source>
        <dbReference type="EMBL" id="RLN07344.1"/>
    </source>
</evidence>
<feature type="compositionally biased region" description="Polar residues" evidence="2">
    <location>
        <begin position="56"/>
        <end position="68"/>
    </location>
</feature>
<organism evidence="3 4">
    <name type="scientific">Panicum miliaceum</name>
    <name type="common">Proso millet</name>
    <name type="synonym">Broomcorn millet</name>
    <dbReference type="NCBI Taxonomy" id="4540"/>
    <lineage>
        <taxon>Eukaryota</taxon>
        <taxon>Viridiplantae</taxon>
        <taxon>Streptophyta</taxon>
        <taxon>Embryophyta</taxon>
        <taxon>Tracheophyta</taxon>
        <taxon>Spermatophyta</taxon>
        <taxon>Magnoliopsida</taxon>
        <taxon>Liliopsida</taxon>
        <taxon>Poales</taxon>
        <taxon>Poaceae</taxon>
        <taxon>PACMAD clade</taxon>
        <taxon>Panicoideae</taxon>
        <taxon>Panicodae</taxon>
        <taxon>Paniceae</taxon>
        <taxon>Panicinae</taxon>
        <taxon>Panicum</taxon>
        <taxon>Panicum sect. Panicum</taxon>
    </lineage>
</organism>
<feature type="region of interest" description="Disordered" evidence="2">
    <location>
        <begin position="1"/>
        <end position="22"/>
    </location>
</feature>
<dbReference type="AlphaFoldDB" id="A0A3L6RPU4"/>
<comment type="caution">
    <text evidence="3">The sequence shown here is derived from an EMBL/GenBank/DDBJ whole genome shotgun (WGS) entry which is preliminary data.</text>
</comment>
<gene>
    <name evidence="3" type="ORF">C2845_PM11G00320</name>
</gene>
<feature type="coiled-coil region" evidence="1">
    <location>
        <begin position="139"/>
        <end position="173"/>
    </location>
</feature>